<sequence>MDKYQKEIKKLWIKEREALKEKIKKIGLDSQLIKKVNLFSERCFLDENEKEKICQKLIELDDFTLSVLMKDPKRQNIYEKTLLNHLKEAKIKAEILPNHGRNAYYLINDEIITNLDRKPKNVKSLDFKISLSNKEIFIVHKYTEVSGGSQDNQFQDVLNQISQIGKLTKDKILFCLDGDYYNKNKINQLKTDNKNIKVTKIENIINDLKKINSI</sequence>
<dbReference type="Proteomes" id="UP000290985">
    <property type="component" value="Chromosome"/>
</dbReference>
<dbReference type="KEGG" id="mcit:NCTC10181_00579"/>
<reference evidence="1 2" key="1">
    <citation type="submission" date="2019-01" db="EMBL/GenBank/DDBJ databases">
        <authorList>
            <consortium name="Pathogen Informatics"/>
        </authorList>
    </citation>
    <scope>NUCLEOTIDE SEQUENCE [LARGE SCALE GENOMIC DNA]</scope>
    <source>
        <strain evidence="1 2">NCTC10181</strain>
    </source>
</reference>
<keyword evidence="2" id="KW-1185">Reference proteome</keyword>
<protein>
    <submittedName>
        <fullName evidence="1">Uncharacterized protein</fullName>
    </submittedName>
</protein>
<dbReference type="AlphaFoldDB" id="A0A449B280"/>
<dbReference type="OrthoDB" id="407959at2"/>
<name>A0A449B280_9BACT</name>
<dbReference type="EMBL" id="LR215036">
    <property type="protein sequence ID" value="VEU74719.1"/>
    <property type="molecule type" value="Genomic_DNA"/>
</dbReference>
<evidence type="ECO:0000313" key="1">
    <source>
        <dbReference type="EMBL" id="VEU74719.1"/>
    </source>
</evidence>
<gene>
    <name evidence="1" type="ORF">NCTC10181_00579</name>
</gene>
<proteinExistence type="predicted"/>
<dbReference type="RefSeq" id="WP_129725526.1">
    <property type="nucleotide sequence ID" value="NZ_LR215036.1"/>
</dbReference>
<evidence type="ECO:0000313" key="2">
    <source>
        <dbReference type="Proteomes" id="UP000290985"/>
    </source>
</evidence>
<accession>A0A449B280</accession>
<organism evidence="1 2">
    <name type="scientific">Mycoplasmopsis citelli</name>
    <dbReference type="NCBI Taxonomy" id="171281"/>
    <lineage>
        <taxon>Bacteria</taxon>
        <taxon>Bacillati</taxon>
        <taxon>Mycoplasmatota</taxon>
        <taxon>Mycoplasmoidales</taxon>
        <taxon>Metamycoplasmataceae</taxon>
        <taxon>Mycoplasmopsis</taxon>
    </lineage>
</organism>